<feature type="chain" id="PRO_5037168658" evidence="1">
    <location>
        <begin position="27"/>
        <end position="156"/>
    </location>
</feature>
<dbReference type="EMBL" id="JAGSPN010000015">
    <property type="protein sequence ID" value="MBR7783816.1"/>
    <property type="molecule type" value="Genomic_DNA"/>
</dbReference>
<keyword evidence="1" id="KW-0732">Signal</keyword>
<gene>
    <name evidence="2" type="ORF">KDM89_16845</name>
</gene>
<dbReference type="RefSeq" id="WP_212689089.1">
    <property type="nucleotide sequence ID" value="NZ_JAGSPN010000015.1"/>
</dbReference>
<accession>A0A941DS13</accession>
<protein>
    <submittedName>
        <fullName evidence="2">Uncharacterized protein</fullName>
    </submittedName>
</protein>
<organism evidence="2 3">
    <name type="scientific">Undibacterium luofuense</name>
    <dbReference type="NCBI Taxonomy" id="2828733"/>
    <lineage>
        <taxon>Bacteria</taxon>
        <taxon>Pseudomonadati</taxon>
        <taxon>Pseudomonadota</taxon>
        <taxon>Betaproteobacteria</taxon>
        <taxon>Burkholderiales</taxon>
        <taxon>Oxalobacteraceae</taxon>
        <taxon>Undibacterium</taxon>
    </lineage>
</organism>
<dbReference type="Proteomes" id="UP000680067">
    <property type="component" value="Unassembled WGS sequence"/>
</dbReference>
<evidence type="ECO:0000313" key="2">
    <source>
        <dbReference type="EMBL" id="MBR7783816.1"/>
    </source>
</evidence>
<evidence type="ECO:0000313" key="3">
    <source>
        <dbReference type="Proteomes" id="UP000680067"/>
    </source>
</evidence>
<keyword evidence="3" id="KW-1185">Reference proteome</keyword>
<evidence type="ECO:0000256" key="1">
    <source>
        <dbReference type="SAM" id="SignalP"/>
    </source>
</evidence>
<sequence>MSVRAHLLLKLVLLLPCLSLHNSANAARASLQYNGFYVTSPVLSDGSYYCEYLRFYPDGAAISVSSECGAVARRTINRWFHRDKSGNPPENVSSGQFGISGNHLNFRSRLKDGEVIYWGKIRQRSLRMHSLSRITGYRDFVTYRFYPYAEPENLRE</sequence>
<comment type="caution">
    <text evidence="2">The sequence shown here is derived from an EMBL/GenBank/DDBJ whole genome shotgun (WGS) entry which is preliminary data.</text>
</comment>
<dbReference type="AlphaFoldDB" id="A0A941DS13"/>
<reference evidence="2" key="1">
    <citation type="submission" date="2021-04" db="EMBL/GenBank/DDBJ databases">
        <title>novel species isolated from subtropical streams in China.</title>
        <authorList>
            <person name="Lu H."/>
        </authorList>
    </citation>
    <scope>NUCLEOTIDE SEQUENCE</scope>
    <source>
        <strain evidence="2">LFS511W</strain>
    </source>
</reference>
<name>A0A941DS13_9BURK</name>
<feature type="signal peptide" evidence="1">
    <location>
        <begin position="1"/>
        <end position="26"/>
    </location>
</feature>
<proteinExistence type="predicted"/>